<feature type="region of interest" description="Disordered" evidence="1">
    <location>
        <begin position="624"/>
        <end position="673"/>
    </location>
</feature>
<feature type="compositionally biased region" description="Polar residues" evidence="1">
    <location>
        <begin position="527"/>
        <end position="539"/>
    </location>
</feature>
<organism evidence="2 3">
    <name type="scientific">Mikania micrantha</name>
    <name type="common">bitter vine</name>
    <dbReference type="NCBI Taxonomy" id="192012"/>
    <lineage>
        <taxon>Eukaryota</taxon>
        <taxon>Viridiplantae</taxon>
        <taxon>Streptophyta</taxon>
        <taxon>Embryophyta</taxon>
        <taxon>Tracheophyta</taxon>
        <taxon>Spermatophyta</taxon>
        <taxon>Magnoliopsida</taxon>
        <taxon>eudicotyledons</taxon>
        <taxon>Gunneridae</taxon>
        <taxon>Pentapetalae</taxon>
        <taxon>asterids</taxon>
        <taxon>campanulids</taxon>
        <taxon>Asterales</taxon>
        <taxon>Asteraceae</taxon>
        <taxon>Asteroideae</taxon>
        <taxon>Heliantheae alliance</taxon>
        <taxon>Eupatorieae</taxon>
        <taxon>Mikania</taxon>
    </lineage>
</organism>
<name>A0A5N6NBI9_9ASTR</name>
<gene>
    <name evidence="2" type="ORF">E3N88_22440</name>
</gene>
<feature type="region of interest" description="Disordered" evidence="1">
    <location>
        <begin position="84"/>
        <end position="108"/>
    </location>
</feature>
<dbReference type="OrthoDB" id="1350766at2759"/>
<feature type="region of interest" description="Disordered" evidence="1">
    <location>
        <begin position="702"/>
        <end position="727"/>
    </location>
</feature>
<proteinExistence type="predicted"/>
<feature type="compositionally biased region" description="Basic and acidic residues" evidence="1">
    <location>
        <begin position="649"/>
        <end position="673"/>
    </location>
</feature>
<dbReference type="PANTHER" id="PTHR34536">
    <property type="entry name" value="DENTIN SIALOPHOSPHOPROTEIN-LIKE PROTEIN"/>
    <property type="match status" value="1"/>
</dbReference>
<evidence type="ECO:0000313" key="3">
    <source>
        <dbReference type="Proteomes" id="UP000326396"/>
    </source>
</evidence>
<evidence type="ECO:0000313" key="2">
    <source>
        <dbReference type="EMBL" id="KAD4584839.1"/>
    </source>
</evidence>
<feature type="region of interest" description="Disordered" evidence="1">
    <location>
        <begin position="265"/>
        <end position="290"/>
    </location>
</feature>
<accession>A0A5N6NBI9</accession>
<evidence type="ECO:0000256" key="1">
    <source>
        <dbReference type="SAM" id="MobiDB-lite"/>
    </source>
</evidence>
<protein>
    <submittedName>
        <fullName evidence="2">Uncharacterized protein</fullName>
    </submittedName>
</protein>
<dbReference type="AlphaFoldDB" id="A0A5N6NBI9"/>
<dbReference type="EMBL" id="SZYD01000012">
    <property type="protein sequence ID" value="KAD4584839.1"/>
    <property type="molecule type" value="Genomic_DNA"/>
</dbReference>
<sequence length="825" mass="92815">MNLELLKVINSDLTWSAVKKGQRSMKRRLRRTKPSGSVLGFHSGSKMHDSVTFDYEKSGVAILGQHFAEEVLEFPIKKRILLRQSPGQGARSSQPQTSSPHHELPMSTEHVSVKDVPKLNDFSGIELLAATACRSSIYDSSVHVESSAVEDYSTPRVSDDSSNQDNTFPVTQNVCDSGNDEGVKGPVQDNTFPVTQNVCDSGNDEGVKGPVSSKNLRLHWDLNTVMDEWEEPSVIFVDHKCEKSYLEDVNRDGLQNETRYSQVTGDEQGISGRPDVVGNQVNGDGGYLEKRNDVESSVSKSDVVDSFASFAKCENISTSTASVSLEEATVKVESDDKQAVSEVLQGGCLSLKGDTVDKLASEDHLSDCCGSNVSQDKVKSGYDSPVEDGELREPATHTWEKEELEELECVDYESDNMYEDNSDTIESVTNEIVIDHPQTNKASVSIPINDIELGDQADALGSKHSQPVIIAKKDSSSKEFVSERKNMAHIDSRPTSCIHRSRSERDFRQENFLGREGSSYHDGQWVDSFSGNKHGSSRYSRPKNVRSGGGSNSIEAIQYNPRGVYRNETYDMHSGIPPSRDISRDRSRVELRRASREEFNNPDPCYSERKVPFFASSFDRGVNISRSQKQSRTRSRSGSPIAWHFQKKRNMDAKRRSPENEPETRFPFRKPSETEAALVSQPIGHVTLQCVSRSFDDRNVIDGQHRDRRSSSPFRTFHRTNQRHGPPEYVEKLKSNDRFRPRFPPSSSYNSIHVDKYGTMNERRRLSYDNVASSKGYSRNKDNGFRHARFEYKGYRDPENTSEVKGCRYTTNRMLNTGGHFHKDN</sequence>
<dbReference type="PANTHER" id="PTHR34536:SF6">
    <property type="entry name" value="DENTIN SIALOPHOSPHOPROTEIN-LIKE PROTEIN"/>
    <property type="match status" value="1"/>
</dbReference>
<feature type="compositionally biased region" description="Polar residues" evidence="1">
    <location>
        <begin position="85"/>
        <end position="99"/>
    </location>
</feature>
<keyword evidence="3" id="KW-1185">Reference proteome</keyword>
<comment type="caution">
    <text evidence="2">The sequence shown here is derived from an EMBL/GenBank/DDBJ whole genome shotgun (WGS) entry which is preliminary data.</text>
</comment>
<dbReference type="Proteomes" id="UP000326396">
    <property type="component" value="Linkage Group LG2"/>
</dbReference>
<feature type="region of interest" description="Disordered" evidence="1">
    <location>
        <begin position="523"/>
        <end position="555"/>
    </location>
</feature>
<reference evidence="2 3" key="1">
    <citation type="submission" date="2019-05" db="EMBL/GenBank/DDBJ databases">
        <title>Mikania micrantha, genome provides insights into the molecular mechanism of rapid growth.</title>
        <authorList>
            <person name="Liu B."/>
        </authorList>
    </citation>
    <scope>NUCLEOTIDE SEQUENCE [LARGE SCALE GENOMIC DNA]</scope>
    <source>
        <strain evidence="2">NLD-2019</strain>
        <tissue evidence="2">Leaf</tissue>
    </source>
</reference>